<dbReference type="Proteomes" id="UP001211005">
    <property type="component" value="Chromosome"/>
</dbReference>
<evidence type="ECO:0000313" key="3">
    <source>
        <dbReference type="Proteomes" id="UP001211005"/>
    </source>
</evidence>
<reference evidence="2 3" key="1">
    <citation type="submission" date="2022-12" db="EMBL/GenBank/DDBJ databases">
        <title>Hymenobacter canadensis sp. nov. isolated from lake water of the Cambridge Bay, Canada.</title>
        <authorList>
            <person name="Kim W.H."/>
            <person name="Lee Y.M."/>
        </authorList>
    </citation>
    <scope>NUCLEOTIDE SEQUENCE [LARGE SCALE GENOMIC DNA]</scope>
    <source>
        <strain evidence="2 3">PAMC 29467</strain>
    </source>
</reference>
<feature type="transmembrane region" description="Helical" evidence="1">
    <location>
        <begin position="47"/>
        <end position="67"/>
    </location>
</feature>
<feature type="transmembrane region" description="Helical" evidence="1">
    <location>
        <begin position="79"/>
        <end position="99"/>
    </location>
</feature>
<gene>
    <name evidence="2" type="ORF">O3303_09310</name>
</gene>
<keyword evidence="1" id="KW-1133">Transmembrane helix</keyword>
<dbReference type="Pfam" id="PF13858">
    <property type="entry name" value="DUF4199"/>
    <property type="match status" value="1"/>
</dbReference>
<organism evidence="2 3">
    <name type="scientific">Hymenobacter canadensis</name>
    <dbReference type="NCBI Taxonomy" id="2999067"/>
    <lineage>
        <taxon>Bacteria</taxon>
        <taxon>Pseudomonadati</taxon>
        <taxon>Bacteroidota</taxon>
        <taxon>Cytophagia</taxon>
        <taxon>Cytophagales</taxon>
        <taxon>Hymenobacteraceae</taxon>
        <taxon>Hymenobacter</taxon>
    </lineage>
</organism>
<dbReference type="EMBL" id="CP114767">
    <property type="protein sequence ID" value="WBA43752.1"/>
    <property type="molecule type" value="Genomic_DNA"/>
</dbReference>
<keyword evidence="1" id="KW-0812">Transmembrane</keyword>
<sequence length="174" mass="19046">MENTPSHANPVLRTALLWGTAAGFLCISWVLFLHFTHNNPYGLKRTLSDFFTPVAAIGSQMVLRRFYPQGPGLGKSVGVGLLTTVLAALVAATGLYVYAQLADPSLIQQHLAEARQLLENARRIYLANPNGRQQFEATLQGLAHTPAGFAQDEFLKKLLWGVFLSIPGGIFLRK</sequence>
<evidence type="ECO:0000256" key="1">
    <source>
        <dbReference type="SAM" id="Phobius"/>
    </source>
</evidence>
<keyword evidence="3" id="KW-1185">Reference proteome</keyword>
<keyword evidence="1" id="KW-0472">Membrane</keyword>
<dbReference type="RefSeq" id="WP_269561791.1">
    <property type="nucleotide sequence ID" value="NZ_CP114767.1"/>
</dbReference>
<dbReference type="InterPro" id="IPR025250">
    <property type="entry name" value="DUF4199"/>
</dbReference>
<feature type="transmembrane region" description="Helical" evidence="1">
    <location>
        <begin position="15"/>
        <end position="35"/>
    </location>
</feature>
<protein>
    <submittedName>
        <fullName evidence="2">DUF4199 domain-containing protein</fullName>
    </submittedName>
</protein>
<evidence type="ECO:0000313" key="2">
    <source>
        <dbReference type="EMBL" id="WBA43752.1"/>
    </source>
</evidence>
<proteinExistence type="predicted"/>
<name>A0ABY7LUZ3_9BACT</name>
<accession>A0ABY7LUZ3</accession>